<dbReference type="PANTHER" id="PTHR33337:SF40">
    <property type="entry name" value="CENP-V_GFA DOMAIN-CONTAINING PROTEIN-RELATED"/>
    <property type="match status" value="1"/>
</dbReference>
<dbReference type="EMBL" id="JAASQV010000001">
    <property type="protein sequence ID" value="NIJ64558.1"/>
    <property type="molecule type" value="Genomic_DNA"/>
</dbReference>
<evidence type="ECO:0000313" key="7">
    <source>
        <dbReference type="Proteomes" id="UP000564677"/>
    </source>
</evidence>
<dbReference type="PANTHER" id="PTHR33337">
    <property type="entry name" value="GFA DOMAIN-CONTAINING PROTEIN"/>
    <property type="match status" value="1"/>
</dbReference>
<sequence>MPYTGSCACGAVTATIGGEPVAVRQCWCRRCQRVAAGSATTNAMFATDDIVLTGMLSSTSYVADSGNTLTQSFCGACGTPVMGQSSARPQFRTLRLGFLDDAQGLAPTVAIWTDEAPAWARIDPMLETFPRQPPAPAPRPE</sequence>
<dbReference type="PROSITE" id="PS51891">
    <property type="entry name" value="CENP_V_GFA"/>
    <property type="match status" value="1"/>
</dbReference>
<evidence type="ECO:0000256" key="4">
    <source>
        <dbReference type="ARBA" id="ARBA00023239"/>
    </source>
</evidence>
<evidence type="ECO:0000256" key="1">
    <source>
        <dbReference type="ARBA" id="ARBA00005495"/>
    </source>
</evidence>
<dbReference type="RefSeq" id="WP_167298889.1">
    <property type="nucleotide sequence ID" value="NZ_JAASQV010000001.1"/>
</dbReference>
<proteinExistence type="inferred from homology"/>
<keyword evidence="2" id="KW-0479">Metal-binding</keyword>
<dbReference type="Proteomes" id="UP000564677">
    <property type="component" value="Unassembled WGS sequence"/>
</dbReference>
<dbReference type="InterPro" id="IPR006913">
    <property type="entry name" value="CENP-V/GFA"/>
</dbReference>
<organism evidence="6 7">
    <name type="scientific">Sphingomonas leidyi</name>
    <dbReference type="NCBI Taxonomy" id="68569"/>
    <lineage>
        <taxon>Bacteria</taxon>
        <taxon>Pseudomonadati</taxon>
        <taxon>Pseudomonadota</taxon>
        <taxon>Alphaproteobacteria</taxon>
        <taxon>Sphingomonadales</taxon>
        <taxon>Sphingomonadaceae</taxon>
        <taxon>Sphingomonas</taxon>
    </lineage>
</organism>
<dbReference type="Pfam" id="PF04828">
    <property type="entry name" value="GFA"/>
    <property type="match status" value="1"/>
</dbReference>
<dbReference type="AlphaFoldDB" id="A0A7X5ZVM1"/>
<dbReference type="GO" id="GO:0016846">
    <property type="term" value="F:carbon-sulfur lyase activity"/>
    <property type="evidence" value="ECO:0007669"/>
    <property type="project" value="InterPro"/>
</dbReference>
<comment type="caution">
    <text evidence="6">The sequence shown here is derived from an EMBL/GenBank/DDBJ whole genome shotgun (WGS) entry which is preliminary data.</text>
</comment>
<keyword evidence="3" id="KW-0862">Zinc</keyword>
<protein>
    <recommendedName>
        <fullName evidence="5">CENP-V/GFA domain-containing protein</fullName>
    </recommendedName>
</protein>
<comment type="similarity">
    <text evidence="1">Belongs to the Gfa family.</text>
</comment>
<reference evidence="6 7" key="1">
    <citation type="submission" date="2020-03" db="EMBL/GenBank/DDBJ databases">
        <title>Genomic Encyclopedia of Type Strains, Phase IV (KMG-IV): sequencing the most valuable type-strain genomes for metagenomic binning, comparative biology and taxonomic classification.</title>
        <authorList>
            <person name="Goeker M."/>
        </authorList>
    </citation>
    <scope>NUCLEOTIDE SEQUENCE [LARGE SCALE GENOMIC DNA]</scope>
    <source>
        <strain evidence="6 7">DSM 4733</strain>
    </source>
</reference>
<gene>
    <name evidence="6" type="ORF">FHR20_001489</name>
</gene>
<evidence type="ECO:0000256" key="2">
    <source>
        <dbReference type="ARBA" id="ARBA00022723"/>
    </source>
</evidence>
<dbReference type="GO" id="GO:0046872">
    <property type="term" value="F:metal ion binding"/>
    <property type="evidence" value="ECO:0007669"/>
    <property type="project" value="UniProtKB-KW"/>
</dbReference>
<evidence type="ECO:0000313" key="6">
    <source>
        <dbReference type="EMBL" id="NIJ64558.1"/>
    </source>
</evidence>
<dbReference type="InterPro" id="IPR011057">
    <property type="entry name" value="Mss4-like_sf"/>
</dbReference>
<dbReference type="SUPFAM" id="SSF51316">
    <property type="entry name" value="Mss4-like"/>
    <property type="match status" value="1"/>
</dbReference>
<name>A0A7X5ZVM1_9SPHN</name>
<evidence type="ECO:0000259" key="5">
    <source>
        <dbReference type="PROSITE" id="PS51891"/>
    </source>
</evidence>
<accession>A0A7X5ZVM1</accession>
<keyword evidence="4" id="KW-0456">Lyase</keyword>
<feature type="domain" description="CENP-V/GFA" evidence="5">
    <location>
        <begin position="3"/>
        <end position="114"/>
    </location>
</feature>
<keyword evidence="7" id="KW-1185">Reference proteome</keyword>
<evidence type="ECO:0000256" key="3">
    <source>
        <dbReference type="ARBA" id="ARBA00022833"/>
    </source>
</evidence>
<dbReference type="Gene3D" id="3.90.1590.10">
    <property type="entry name" value="glutathione-dependent formaldehyde- activating enzyme (gfa)"/>
    <property type="match status" value="1"/>
</dbReference>